<evidence type="ECO:0000313" key="13">
    <source>
        <dbReference type="EMBL" id="CAD8509744.1"/>
    </source>
</evidence>
<evidence type="ECO:0000256" key="5">
    <source>
        <dbReference type="ARBA" id="ARBA00022777"/>
    </source>
</evidence>
<gene>
    <name evidence="13" type="ORF">HPHI1048_LOCUS24361</name>
</gene>
<dbReference type="EMBL" id="HBEO01035897">
    <property type="protein sequence ID" value="CAD8509744.1"/>
    <property type="molecule type" value="Transcribed_RNA"/>
</dbReference>
<evidence type="ECO:0000256" key="6">
    <source>
        <dbReference type="ARBA" id="ARBA00022840"/>
    </source>
</evidence>
<evidence type="ECO:0000256" key="9">
    <source>
        <dbReference type="ARBA" id="ARBA00048659"/>
    </source>
</evidence>
<keyword evidence="5" id="KW-0418">Kinase</keyword>
<dbReference type="Gene3D" id="3.30.200.20">
    <property type="entry name" value="Phosphorylase Kinase, domain 1"/>
    <property type="match status" value="1"/>
</dbReference>
<keyword evidence="2" id="KW-0723">Serine/threonine-protein kinase</keyword>
<feature type="region of interest" description="Disordered" evidence="11">
    <location>
        <begin position="197"/>
        <end position="232"/>
    </location>
</feature>
<dbReference type="AlphaFoldDB" id="A0A7S0I3A7"/>
<dbReference type="GO" id="GO:0005524">
    <property type="term" value="F:ATP binding"/>
    <property type="evidence" value="ECO:0007669"/>
    <property type="project" value="UniProtKB-KW"/>
</dbReference>
<accession>A0A7S0I3A7</accession>
<sequence length="573" mass="63255">MDGPIDEILDLQEDFSDTIIDGDSSDFLQMEVFNSSAIKNIGRFNCDFIRYDLLGRGGFGSAWRCHNLVDEHDYCVKELHLSASKFAGSVKKMVQFARGVLREVSTLSHIEQHANVVKYNAAWAELETERSEPQKDGAGVDVDDENTQLSGDDDDDGDVIDDDEEATGGGVSKASSHLSGNKTGRVQKNMQNLVSDSSWNTFSHSSEPHQDLSSSSAINDQESETRSNMSAGSISFRQNHAWEDMSADQRRKTVKSLISRMLELVIEKIEHDDLVMNCRVGKAVAEIQADLVQRDVVLYIQMELCHNRTLSHWLDEPSREIVVDRNLQILIHILRGLKHIHELGLCHRDLKPANLLISKDGVIKLADFGLAKSVSPASPGVVPTNSVQGAEWPMTKERPKALGSMHTRGVGTALYAAPEQISGESCDEKSDIYSLGVLVVELFSIFGSGMERILVLTAAREGKLPQEMQEKFPSIADLALKCLAKNPEDRPSAQLLLEGLSSMGQQASLPPLLELADRTISELTQLLEERDETIKSNASLIAALRSEIAERDKLLLAQEATIAKLKEQIVEKS</sequence>
<dbReference type="InterPro" id="IPR050339">
    <property type="entry name" value="CC_SR_Kinase"/>
</dbReference>
<dbReference type="InterPro" id="IPR000719">
    <property type="entry name" value="Prot_kinase_dom"/>
</dbReference>
<keyword evidence="3" id="KW-0808">Transferase</keyword>
<dbReference type="SMART" id="SM00220">
    <property type="entry name" value="S_TKc"/>
    <property type="match status" value="1"/>
</dbReference>
<dbReference type="PROSITE" id="PS50011">
    <property type="entry name" value="PROTEIN_KINASE_DOM"/>
    <property type="match status" value="1"/>
</dbReference>
<dbReference type="EC" id="2.7.11.1" evidence="1"/>
<dbReference type="SUPFAM" id="SSF56112">
    <property type="entry name" value="Protein kinase-like (PK-like)"/>
    <property type="match status" value="1"/>
</dbReference>
<evidence type="ECO:0000256" key="1">
    <source>
        <dbReference type="ARBA" id="ARBA00012513"/>
    </source>
</evidence>
<evidence type="ECO:0000256" key="10">
    <source>
        <dbReference type="ARBA" id="ARBA00048977"/>
    </source>
</evidence>
<evidence type="ECO:0000256" key="11">
    <source>
        <dbReference type="SAM" id="MobiDB-lite"/>
    </source>
</evidence>
<dbReference type="GO" id="GO:0005634">
    <property type="term" value="C:nucleus"/>
    <property type="evidence" value="ECO:0007669"/>
    <property type="project" value="TreeGrafter"/>
</dbReference>
<reference evidence="13" key="1">
    <citation type="submission" date="2021-01" db="EMBL/GenBank/DDBJ databases">
        <authorList>
            <person name="Corre E."/>
            <person name="Pelletier E."/>
            <person name="Niang G."/>
            <person name="Scheremetjew M."/>
            <person name="Finn R."/>
            <person name="Kale V."/>
            <person name="Holt S."/>
            <person name="Cochrane G."/>
            <person name="Meng A."/>
            <person name="Brown T."/>
            <person name="Cohen L."/>
        </authorList>
    </citation>
    <scope>NUCLEOTIDE SEQUENCE</scope>
    <source>
        <strain evidence="13">CCMP325</strain>
    </source>
</reference>
<evidence type="ECO:0000256" key="4">
    <source>
        <dbReference type="ARBA" id="ARBA00022741"/>
    </source>
</evidence>
<name>A0A7S0I3A7_9CRYP</name>
<dbReference type="PANTHER" id="PTHR11042:SF160">
    <property type="entry name" value="EUKARYOTIC TRANSLATION INITIATION FACTOR 2-ALPHA KINASE 1"/>
    <property type="match status" value="1"/>
</dbReference>
<feature type="region of interest" description="Disordered" evidence="11">
    <location>
        <begin position="128"/>
        <end position="183"/>
    </location>
</feature>
<evidence type="ECO:0000256" key="8">
    <source>
        <dbReference type="ARBA" id="ARBA00037982"/>
    </source>
</evidence>
<feature type="compositionally biased region" description="Polar residues" evidence="11">
    <location>
        <begin position="173"/>
        <end position="183"/>
    </location>
</feature>
<evidence type="ECO:0000256" key="2">
    <source>
        <dbReference type="ARBA" id="ARBA00022527"/>
    </source>
</evidence>
<protein>
    <recommendedName>
        <fullName evidence="1">non-specific serine/threonine protein kinase</fullName>
        <ecNumber evidence="1">2.7.11.1</ecNumber>
    </recommendedName>
</protein>
<comment type="similarity">
    <text evidence="8">Belongs to the protein kinase superfamily. Ser/Thr protein kinase family. GCN2 subfamily.</text>
</comment>
<comment type="catalytic activity">
    <reaction evidence="9">
        <text>L-threonyl-[protein] + ATP = O-phospho-L-threonyl-[protein] + ADP + H(+)</text>
        <dbReference type="Rhea" id="RHEA:46608"/>
        <dbReference type="Rhea" id="RHEA-COMP:11060"/>
        <dbReference type="Rhea" id="RHEA-COMP:11605"/>
        <dbReference type="ChEBI" id="CHEBI:15378"/>
        <dbReference type="ChEBI" id="CHEBI:30013"/>
        <dbReference type="ChEBI" id="CHEBI:30616"/>
        <dbReference type="ChEBI" id="CHEBI:61977"/>
        <dbReference type="ChEBI" id="CHEBI:456216"/>
        <dbReference type="EC" id="2.7.11.1"/>
    </reaction>
    <physiologicalReaction direction="left-to-right" evidence="9">
        <dbReference type="Rhea" id="RHEA:46609"/>
    </physiologicalReaction>
</comment>
<dbReference type="Gene3D" id="1.10.510.10">
    <property type="entry name" value="Transferase(Phosphotransferase) domain 1"/>
    <property type="match status" value="1"/>
</dbReference>
<evidence type="ECO:0000256" key="7">
    <source>
        <dbReference type="ARBA" id="ARBA00023193"/>
    </source>
</evidence>
<keyword evidence="4" id="KW-0547">Nucleotide-binding</keyword>
<dbReference type="GO" id="GO:0005737">
    <property type="term" value="C:cytoplasm"/>
    <property type="evidence" value="ECO:0007669"/>
    <property type="project" value="TreeGrafter"/>
</dbReference>
<dbReference type="GO" id="GO:0017148">
    <property type="term" value="P:negative regulation of translation"/>
    <property type="evidence" value="ECO:0007669"/>
    <property type="project" value="UniProtKB-KW"/>
</dbReference>
<evidence type="ECO:0000259" key="12">
    <source>
        <dbReference type="PROSITE" id="PS50011"/>
    </source>
</evidence>
<evidence type="ECO:0000256" key="3">
    <source>
        <dbReference type="ARBA" id="ARBA00022679"/>
    </source>
</evidence>
<dbReference type="PANTHER" id="PTHR11042">
    <property type="entry name" value="EUKARYOTIC TRANSLATION INITIATION FACTOR 2-ALPHA KINASE EIF2-ALPHA KINASE -RELATED"/>
    <property type="match status" value="1"/>
</dbReference>
<keyword evidence="6" id="KW-0067">ATP-binding</keyword>
<dbReference type="Pfam" id="PF00069">
    <property type="entry name" value="Pkinase"/>
    <property type="match status" value="1"/>
</dbReference>
<organism evidence="13">
    <name type="scientific">Hanusia phi</name>
    <dbReference type="NCBI Taxonomy" id="3032"/>
    <lineage>
        <taxon>Eukaryota</taxon>
        <taxon>Cryptophyceae</taxon>
        <taxon>Pyrenomonadales</taxon>
        <taxon>Geminigeraceae</taxon>
        <taxon>Hanusia</taxon>
    </lineage>
</organism>
<keyword evidence="7" id="KW-0652">Protein synthesis inhibitor</keyword>
<feature type="domain" description="Protein kinase" evidence="12">
    <location>
        <begin position="48"/>
        <end position="513"/>
    </location>
</feature>
<dbReference type="GO" id="GO:0004694">
    <property type="term" value="F:eukaryotic translation initiation factor 2alpha kinase activity"/>
    <property type="evidence" value="ECO:0007669"/>
    <property type="project" value="TreeGrafter"/>
</dbReference>
<feature type="compositionally biased region" description="Acidic residues" evidence="11">
    <location>
        <begin position="141"/>
        <end position="166"/>
    </location>
</feature>
<dbReference type="PROSITE" id="PS00108">
    <property type="entry name" value="PROTEIN_KINASE_ST"/>
    <property type="match status" value="1"/>
</dbReference>
<comment type="catalytic activity">
    <reaction evidence="10">
        <text>L-seryl-[protein] + ATP = O-phospho-L-seryl-[protein] + ADP + H(+)</text>
        <dbReference type="Rhea" id="RHEA:17989"/>
        <dbReference type="Rhea" id="RHEA-COMP:9863"/>
        <dbReference type="Rhea" id="RHEA-COMP:11604"/>
        <dbReference type="ChEBI" id="CHEBI:15378"/>
        <dbReference type="ChEBI" id="CHEBI:29999"/>
        <dbReference type="ChEBI" id="CHEBI:30616"/>
        <dbReference type="ChEBI" id="CHEBI:83421"/>
        <dbReference type="ChEBI" id="CHEBI:456216"/>
        <dbReference type="EC" id="2.7.11.1"/>
    </reaction>
    <physiologicalReaction direction="left-to-right" evidence="10">
        <dbReference type="Rhea" id="RHEA:17990"/>
    </physiologicalReaction>
</comment>
<dbReference type="InterPro" id="IPR011009">
    <property type="entry name" value="Kinase-like_dom_sf"/>
</dbReference>
<dbReference type="InterPro" id="IPR008271">
    <property type="entry name" value="Ser/Thr_kinase_AS"/>
</dbReference>
<proteinExistence type="inferred from homology"/>